<evidence type="ECO:0000256" key="2">
    <source>
        <dbReference type="SAM" id="MobiDB-lite"/>
    </source>
</evidence>
<accession>D7FM82</accession>
<evidence type="ECO:0000256" key="1">
    <source>
        <dbReference type="ARBA" id="ARBA00005701"/>
    </source>
</evidence>
<feature type="region of interest" description="Disordered" evidence="2">
    <location>
        <begin position="91"/>
        <end position="131"/>
    </location>
</feature>
<sequence>MSLGSQRIIHFLRHSSMARPGACRAIIFARHRCLSSASGDSRFPAPSTGSAAHGVTVTETKAGAGDRPGQQGPVKLDLCGEIEDDVGDEEMEEMLQEGPAGKEWGGPTRGGVLGEPTRFGDWERKGRCSDF</sequence>
<feature type="compositionally biased region" description="Basic and acidic residues" evidence="2">
    <location>
        <begin position="118"/>
        <end position="131"/>
    </location>
</feature>
<dbReference type="OrthoDB" id="201362at2759"/>
<dbReference type="EMBL" id="FN648172">
    <property type="protein sequence ID" value="CBJ29905.1"/>
    <property type="molecule type" value="Genomic_DNA"/>
</dbReference>
<comment type="similarity">
    <text evidence="1">Belongs to the SDHAF4 family.</text>
</comment>
<dbReference type="eggNOG" id="ENOG502S9G4">
    <property type="taxonomic scope" value="Eukaryota"/>
</dbReference>
<dbReference type="EMBL" id="FN649756">
    <property type="protein sequence ID" value="CBJ29905.1"/>
    <property type="molecule type" value="Genomic_DNA"/>
</dbReference>
<evidence type="ECO:0000313" key="3">
    <source>
        <dbReference type="EMBL" id="CBJ29905.1"/>
    </source>
</evidence>
<proteinExistence type="inferred from homology"/>
<protein>
    <submittedName>
        <fullName evidence="3">Uncharacterized protein</fullName>
    </submittedName>
</protein>
<dbReference type="AlphaFoldDB" id="D7FM82"/>
<keyword evidence="4" id="KW-1185">Reference proteome</keyword>
<organism evidence="3 4">
    <name type="scientific">Ectocarpus siliculosus</name>
    <name type="common">Brown alga</name>
    <name type="synonym">Conferva siliculosa</name>
    <dbReference type="NCBI Taxonomy" id="2880"/>
    <lineage>
        <taxon>Eukaryota</taxon>
        <taxon>Sar</taxon>
        <taxon>Stramenopiles</taxon>
        <taxon>Ochrophyta</taxon>
        <taxon>PX clade</taxon>
        <taxon>Phaeophyceae</taxon>
        <taxon>Ectocarpales</taxon>
        <taxon>Ectocarpaceae</taxon>
        <taxon>Ectocarpus</taxon>
    </lineage>
</organism>
<feature type="compositionally biased region" description="Gly residues" evidence="2">
    <location>
        <begin position="103"/>
        <end position="113"/>
    </location>
</feature>
<dbReference type="InterPro" id="IPR012875">
    <property type="entry name" value="SDHF4"/>
</dbReference>
<dbReference type="STRING" id="2880.D7FM82"/>
<dbReference type="Proteomes" id="UP000002630">
    <property type="component" value="Linkage Group LG31"/>
</dbReference>
<feature type="region of interest" description="Disordered" evidence="2">
    <location>
        <begin position="38"/>
        <end position="75"/>
    </location>
</feature>
<dbReference type="Pfam" id="PF07896">
    <property type="entry name" value="DUF1674"/>
    <property type="match status" value="1"/>
</dbReference>
<name>D7FM82_ECTSI</name>
<reference evidence="3 4" key="1">
    <citation type="journal article" date="2010" name="Nature">
        <title>The Ectocarpus genome and the independent evolution of multicellularity in brown algae.</title>
        <authorList>
            <person name="Cock J.M."/>
            <person name="Sterck L."/>
            <person name="Rouze P."/>
            <person name="Scornet D."/>
            <person name="Allen A.E."/>
            <person name="Amoutzias G."/>
            <person name="Anthouard V."/>
            <person name="Artiguenave F."/>
            <person name="Aury J.M."/>
            <person name="Badger J.H."/>
            <person name="Beszteri B."/>
            <person name="Billiau K."/>
            <person name="Bonnet E."/>
            <person name="Bothwell J.H."/>
            <person name="Bowler C."/>
            <person name="Boyen C."/>
            <person name="Brownlee C."/>
            <person name="Carrano C.J."/>
            <person name="Charrier B."/>
            <person name="Cho G.Y."/>
            <person name="Coelho S.M."/>
            <person name="Collen J."/>
            <person name="Corre E."/>
            <person name="Da Silva C."/>
            <person name="Delage L."/>
            <person name="Delaroque N."/>
            <person name="Dittami S.M."/>
            <person name="Doulbeau S."/>
            <person name="Elias M."/>
            <person name="Farnham G."/>
            <person name="Gachon C.M."/>
            <person name="Gschloessl B."/>
            <person name="Heesch S."/>
            <person name="Jabbari K."/>
            <person name="Jubin C."/>
            <person name="Kawai H."/>
            <person name="Kimura K."/>
            <person name="Kloareg B."/>
            <person name="Kupper F.C."/>
            <person name="Lang D."/>
            <person name="Le Bail A."/>
            <person name="Leblanc C."/>
            <person name="Lerouge P."/>
            <person name="Lohr M."/>
            <person name="Lopez P.J."/>
            <person name="Martens C."/>
            <person name="Maumus F."/>
            <person name="Michel G."/>
            <person name="Miranda-Saavedra D."/>
            <person name="Morales J."/>
            <person name="Moreau H."/>
            <person name="Motomura T."/>
            <person name="Nagasato C."/>
            <person name="Napoli C.A."/>
            <person name="Nelson D.R."/>
            <person name="Nyvall-Collen P."/>
            <person name="Peters A.F."/>
            <person name="Pommier C."/>
            <person name="Potin P."/>
            <person name="Poulain J."/>
            <person name="Quesneville H."/>
            <person name="Read B."/>
            <person name="Rensing S.A."/>
            <person name="Ritter A."/>
            <person name="Rousvoal S."/>
            <person name="Samanta M."/>
            <person name="Samson G."/>
            <person name="Schroeder D.C."/>
            <person name="Segurens B."/>
            <person name="Strittmatter M."/>
            <person name="Tonon T."/>
            <person name="Tregear J.W."/>
            <person name="Valentin K."/>
            <person name="von Dassow P."/>
            <person name="Yamagishi T."/>
            <person name="Van de Peer Y."/>
            <person name="Wincker P."/>
        </authorList>
    </citation>
    <scope>NUCLEOTIDE SEQUENCE [LARGE SCALE GENOMIC DNA]</scope>
    <source>
        <strain evidence="4">Ec32 / CCAP1310/4</strain>
    </source>
</reference>
<evidence type="ECO:0000313" key="4">
    <source>
        <dbReference type="Proteomes" id="UP000002630"/>
    </source>
</evidence>
<dbReference type="InParanoid" id="D7FM82"/>
<gene>
    <name evidence="3" type="ORF">Esi_0164_0055</name>
</gene>